<keyword evidence="6 9" id="KW-0662">Pyridine nucleotide biosynthesis</keyword>
<keyword evidence="7 9" id="KW-0808">Transferase</keyword>
<dbReference type="Gene3D" id="3.20.140.10">
    <property type="entry name" value="nicotinate phosphoribosyltransferase"/>
    <property type="match status" value="1"/>
</dbReference>
<dbReference type="SUPFAM" id="SSF51690">
    <property type="entry name" value="Nicotinate/Quinolinate PRTase C-terminal domain-like"/>
    <property type="match status" value="1"/>
</dbReference>
<reference evidence="13" key="1">
    <citation type="journal article" date="2019" name="Int. J. Syst. Evol. Microbiol.">
        <title>The Global Catalogue of Microorganisms (GCM) 10K type strain sequencing project: providing services to taxonomists for standard genome sequencing and annotation.</title>
        <authorList>
            <consortium name="The Broad Institute Genomics Platform"/>
            <consortium name="The Broad Institute Genome Sequencing Center for Infectious Disease"/>
            <person name="Wu L."/>
            <person name="Ma J."/>
        </authorList>
    </citation>
    <scope>NUCLEOTIDE SEQUENCE [LARGE SCALE GENOMIC DNA]</scope>
    <source>
        <strain evidence="13">CCUG 43114</strain>
    </source>
</reference>
<evidence type="ECO:0000256" key="9">
    <source>
        <dbReference type="RuleBase" id="RU365100"/>
    </source>
</evidence>
<dbReference type="Pfam" id="PF17767">
    <property type="entry name" value="NAPRTase_N"/>
    <property type="match status" value="1"/>
</dbReference>
<dbReference type="Proteomes" id="UP001596122">
    <property type="component" value="Unassembled WGS sequence"/>
</dbReference>
<gene>
    <name evidence="12" type="ORF">ACFPJ6_12950</name>
</gene>
<evidence type="ECO:0000256" key="3">
    <source>
        <dbReference type="ARBA" id="ARBA00013236"/>
    </source>
</evidence>
<dbReference type="SUPFAM" id="SSF54675">
    <property type="entry name" value="Nicotinate/Quinolinate PRTase N-terminal domain-like"/>
    <property type="match status" value="1"/>
</dbReference>
<evidence type="ECO:0000256" key="2">
    <source>
        <dbReference type="ARBA" id="ARBA00010897"/>
    </source>
</evidence>
<dbReference type="InterPro" id="IPR013785">
    <property type="entry name" value="Aldolase_TIM"/>
</dbReference>
<dbReference type="InterPro" id="IPR006405">
    <property type="entry name" value="Nic_PRibTrfase_pncB"/>
</dbReference>
<evidence type="ECO:0000259" key="11">
    <source>
        <dbReference type="Pfam" id="PF17767"/>
    </source>
</evidence>
<dbReference type="Pfam" id="PF04095">
    <property type="entry name" value="NAPRTase"/>
    <property type="match status" value="1"/>
</dbReference>
<dbReference type="InterPro" id="IPR007229">
    <property type="entry name" value="Nic_PRibTrfase-Fam"/>
</dbReference>
<evidence type="ECO:0000256" key="5">
    <source>
        <dbReference type="ARBA" id="ARBA00022598"/>
    </source>
</evidence>
<dbReference type="PANTHER" id="PTHR11098">
    <property type="entry name" value="NICOTINATE PHOSPHORIBOSYLTRANSFERASE"/>
    <property type="match status" value="1"/>
</dbReference>
<dbReference type="EC" id="6.3.4.21" evidence="3 9"/>
<sequence length="432" mass="45344">MRVPALATDRYELTMVQAALAAGTADRECVFEVFGRRLPSGRRFGVVAGMSRVLEVLEGLRFDDADLEALRSGGVVDDRTCEWLARYRFDGDAVAYPDGEVHVPGSPLLQVRASFATGVVLETVVLSVLNHDCAVAGAAARMVVAAEDRPIVEMGSRRTHEHAAVDAARAAHLAGFTSTSNLEAGVRFGVPTAGTSAHAFVLLHDSEREAFAAQVAAQGPGTTLLVDTFDIAEGIRAAVEVAGTSLGGVRIDSGDLAVHARFARRLLDDLGATGTKVVVSGDLDEHGIARLSGAPVDVYGVGTSVVTGSGAPTAGLVYKLVEVDGRPVAKRSTGKATHAGAHRVVRRHRASGVATEEVLVAGGADVDERPGDRSPQVALLRRGQRTDDTADSVDLEAARRRLRERLSTTLPWDALSLSEGDAAFPTTYVGEA</sequence>
<dbReference type="NCBIfam" id="NF009131">
    <property type="entry name" value="PRK12484.1"/>
    <property type="match status" value="1"/>
</dbReference>
<keyword evidence="5 9" id="KW-0436">Ligase</keyword>
<evidence type="ECO:0000313" key="12">
    <source>
        <dbReference type="EMBL" id="MFC5381696.1"/>
    </source>
</evidence>
<dbReference type="PANTHER" id="PTHR11098:SF8">
    <property type="entry name" value="NICOTINATE PHOSPHORIBOSYLTRANSFERASE PNCB1"/>
    <property type="match status" value="1"/>
</dbReference>
<evidence type="ECO:0000313" key="13">
    <source>
        <dbReference type="Proteomes" id="UP001596122"/>
    </source>
</evidence>
<keyword evidence="13" id="KW-1185">Reference proteome</keyword>
<dbReference type="Gene3D" id="3.20.20.70">
    <property type="entry name" value="Aldolase class I"/>
    <property type="match status" value="1"/>
</dbReference>
<dbReference type="NCBIfam" id="NF006698">
    <property type="entry name" value="PRK09243.1-5"/>
    <property type="match status" value="1"/>
</dbReference>
<name>A0ABW0GU26_9MICO</name>
<dbReference type="NCBIfam" id="TIGR01513">
    <property type="entry name" value="NAPRTase_put"/>
    <property type="match status" value="1"/>
</dbReference>
<organism evidence="12 13">
    <name type="scientific">Aquipuribacter nitratireducens</name>
    <dbReference type="NCBI Taxonomy" id="650104"/>
    <lineage>
        <taxon>Bacteria</taxon>
        <taxon>Bacillati</taxon>
        <taxon>Actinomycetota</taxon>
        <taxon>Actinomycetes</taxon>
        <taxon>Micrococcales</taxon>
        <taxon>Intrasporangiaceae</taxon>
        <taxon>Aquipuribacter</taxon>
    </lineage>
</organism>
<comment type="PTM">
    <text evidence="9">Transiently phosphorylated on a His residue during the reaction cycle. Phosphorylation strongly increases the affinity for substrates and increases the rate of nicotinate D-ribonucleotide production. Dephosphorylation regenerates the low-affinity form of the enzyme, leading to product release.</text>
</comment>
<evidence type="ECO:0000256" key="8">
    <source>
        <dbReference type="ARBA" id="ARBA00048668"/>
    </source>
</evidence>
<dbReference type="RefSeq" id="WP_340271581.1">
    <property type="nucleotide sequence ID" value="NZ_JBBEOG010000012.1"/>
</dbReference>
<keyword evidence="4" id="KW-0597">Phosphoprotein</keyword>
<comment type="pathway">
    <text evidence="1 9">Cofactor biosynthesis; NAD(+) biosynthesis; nicotinate D-ribonucleotide from nicotinate: step 1/1.</text>
</comment>
<dbReference type="InterPro" id="IPR040727">
    <property type="entry name" value="NAPRTase_N"/>
</dbReference>
<dbReference type="InterPro" id="IPR036068">
    <property type="entry name" value="Nicotinate_pribotase-like_C"/>
</dbReference>
<evidence type="ECO:0000256" key="7">
    <source>
        <dbReference type="ARBA" id="ARBA00022679"/>
    </source>
</evidence>
<keyword evidence="12" id="KW-0328">Glycosyltransferase</keyword>
<proteinExistence type="inferred from homology"/>
<evidence type="ECO:0000256" key="4">
    <source>
        <dbReference type="ARBA" id="ARBA00022553"/>
    </source>
</evidence>
<dbReference type="PIRSF" id="PIRSF000484">
    <property type="entry name" value="NAPRT"/>
    <property type="match status" value="1"/>
</dbReference>
<feature type="domain" description="Nicotinate phosphoribosyltransferase N-terminal" evidence="11">
    <location>
        <begin position="6"/>
        <end position="130"/>
    </location>
</feature>
<comment type="function">
    <text evidence="9">Catalyzes the first step in the biosynthesis of NAD from nicotinic acid, the ATP-dependent synthesis of beta-nicotinate D-ribonucleotide from nicotinate and 5-phospho-D-ribose 1-phosphate.</text>
</comment>
<dbReference type="InterPro" id="IPR041525">
    <property type="entry name" value="N/Namide_PRibTrfase"/>
</dbReference>
<dbReference type="GO" id="GO:0016757">
    <property type="term" value="F:glycosyltransferase activity"/>
    <property type="evidence" value="ECO:0007669"/>
    <property type="project" value="UniProtKB-KW"/>
</dbReference>
<comment type="similarity">
    <text evidence="2 9">Belongs to the NAPRTase family.</text>
</comment>
<comment type="caution">
    <text evidence="12">The sequence shown here is derived from an EMBL/GenBank/DDBJ whole genome shotgun (WGS) entry which is preliminary data.</text>
</comment>
<accession>A0ABW0GU26</accession>
<comment type="catalytic activity">
    <reaction evidence="8 9">
        <text>5-phospho-alpha-D-ribose 1-diphosphate + nicotinate + ATP + H2O = nicotinate beta-D-ribonucleotide + ADP + phosphate + diphosphate</text>
        <dbReference type="Rhea" id="RHEA:36163"/>
        <dbReference type="ChEBI" id="CHEBI:15377"/>
        <dbReference type="ChEBI" id="CHEBI:30616"/>
        <dbReference type="ChEBI" id="CHEBI:32544"/>
        <dbReference type="ChEBI" id="CHEBI:33019"/>
        <dbReference type="ChEBI" id="CHEBI:43474"/>
        <dbReference type="ChEBI" id="CHEBI:57502"/>
        <dbReference type="ChEBI" id="CHEBI:58017"/>
        <dbReference type="ChEBI" id="CHEBI:456216"/>
        <dbReference type="EC" id="6.3.4.21"/>
    </reaction>
</comment>
<dbReference type="EMBL" id="JBHSLD010000011">
    <property type="protein sequence ID" value="MFC5381696.1"/>
    <property type="molecule type" value="Genomic_DNA"/>
</dbReference>
<protein>
    <recommendedName>
        <fullName evidence="3 9">Nicotinate phosphoribosyltransferase</fullName>
        <ecNumber evidence="3 9">6.3.4.21</ecNumber>
    </recommendedName>
</protein>
<dbReference type="GO" id="GO:0004516">
    <property type="term" value="F:nicotinate phosphoribosyltransferase activity"/>
    <property type="evidence" value="ECO:0007669"/>
    <property type="project" value="UniProtKB-EC"/>
</dbReference>
<evidence type="ECO:0000259" key="10">
    <source>
        <dbReference type="Pfam" id="PF04095"/>
    </source>
</evidence>
<evidence type="ECO:0000256" key="1">
    <source>
        <dbReference type="ARBA" id="ARBA00004952"/>
    </source>
</evidence>
<feature type="domain" description="Nicotinate/nicotinamide phosphoribosyltransferase" evidence="10">
    <location>
        <begin position="151"/>
        <end position="332"/>
    </location>
</feature>
<evidence type="ECO:0000256" key="6">
    <source>
        <dbReference type="ARBA" id="ARBA00022642"/>
    </source>
</evidence>